<dbReference type="Gene3D" id="3.40.50.150">
    <property type="entry name" value="Vaccinia Virus protein VP39"/>
    <property type="match status" value="1"/>
</dbReference>
<protein>
    <recommendedName>
        <fullName evidence="2">Methyltransferase type 11 domain-containing protein</fullName>
    </recommendedName>
</protein>
<organism evidence="1">
    <name type="scientific">marine sediment metagenome</name>
    <dbReference type="NCBI Taxonomy" id="412755"/>
    <lineage>
        <taxon>unclassified sequences</taxon>
        <taxon>metagenomes</taxon>
        <taxon>ecological metagenomes</taxon>
    </lineage>
</organism>
<gene>
    <name evidence="1" type="ORF">LCGC14_0490920</name>
</gene>
<dbReference type="SUPFAM" id="SSF53335">
    <property type="entry name" value="S-adenosyl-L-methionine-dependent methyltransferases"/>
    <property type="match status" value="1"/>
</dbReference>
<name>A0A0F9SBQ1_9ZZZZ</name>
<evidence type="ECO:0000313" key="1">
    <source>
        <dbReference type="EMBL" id="KKN64479.1"/>
    </source>
</evidence>
<dbReference type="EMBL" id="LAZR01000553">
    <property type="protein sequence ID" value="KKN64479.1"/>
    <property type="molecule type" value="Genomic_DNA"/>
</dbReference>
<dbReference type="PANTHER" id="PTHR43861">
    <property type="entry name" value="TRANS-ACONITATE 2-METHYLTRANSFERASE-RELATED"/>
    <property type="match status" value="1"/>
</dbReference>
<comment type="caution">
    <text evidence="1">The sequence shown here is derived from an EMBL/GenBank/DDBJ whole genome shotgun (WGS) entry which is preliminary data.</text>
</comment>
<sequence length="193" mass="21606">MEQEEPTSVLLKRQSIEDPQKEPWKYLTTLLCPQINLYRALAEKDKIVGSVLEVGFGTGAQVVQYAHKANYVDAIEVGIAAVAFAKLAWPIPSVHWLYGDICLWDAPDMYDTVLCFEVLEHTTDPEAAIRNMAATLRPGGTAHLSVPHNDPGVELHKWRWTPDDFRDDLLVYFKQVKVKASGRLIFAEASANA</sequence>
<reference evidence="1" key="1">
    <citation type="journal article" date="2015" name="Nature">
        <title>Complex archaea that bridge the gap between prokaryotes and eukaryotes.</title>
        <authorList>
            <person name="Spang A."/>
            <person name="Saw J.H."/>
            <person name="Jorgensen S.L."/>
            <person name="Zaremba-Niedzwiedzka K."/>
            <person name="Martijn J."/>
            <person name="Lind A.E."/>
            <person name="van Eijk R."/>
            <person name="Schleper C."/>
            <person name="Guy L."/>
            <person name="Ettema T.J."/>
        </authorList>
    </citation>
    <scope>NUCLEOTIDE SEQUENCE</scope>
</reference>
<dbReference type="CDD" id="cd02440">
    <property type="entry name" value="AdoMet_MTases"/>
    <property type="match status" value="1"/>
</dbReference>
<dbReference type="AlphaFoldDB" id="A0A0F9SBQ1"/>
<dbReference type="InterPro" id="IPR029063">
    <property type="entry name" value="SAM-dependent_MTases_sf"/>
</dbReference>
<proteinExistence type="predicted"/>
<evidence type="ECO:0008006" key="2">
    <source>
        <dbReference type="Google" id="ProtNLM"/>
    </source>
</evidence>
<accession>A0A0F9SBQ1</accession>
<dbReference type="Pfam" id="PF13489">
    <property type="entry name" value="Methyltransf_23"/>
    <property type="match status" value="1"/>
</dbReference>